<protein>
    <submittedName>
        <fullName evidence="5">Putative rRNA methyltransferase</fullName>
    </submittedName>
</protein>
<feature type="binding site" evidence="2">
    <location>
        <position position="202"/>
    </location>
    <ligand>
        <name>S-adenosyl-L-methionine</name>
        <dbReference type="ChEBI" id="CHEBI:59789"/>
    </ligand>
</feature>
<keyword evidence="5" id="KW-0808">Transferase</keyword>
<feature type="binding site" evidence="2">
    <location>
        <begin position="110"/>
        <end position="111"/>
    </location>
    <ligand>
        <name>S-adenosyl-L-methionine</name>
        <dbReference type="ChEBI" id="CHEBI:59789"/>
    </ligand>
</feature>
<feature type="binding site" evidence="1">
    <location>
        <position position="37"/>
    </location>
    <ligand>
        <name>Zn(2+)</name>
        <dbReference type="ChEBI" id="CHEBI:29105"/>
    </ligand>
</feature>
<evidence type="ECO:0000259" key="3">
    <source>
        <dbReference type="Pfam" id="PF13847"/>
    </source>
</evidence>
<comment type="caution">
    <text evidence="5">The sequence shown here is derived from an EMBL/GenBank/DDBJ whole genome shotgun (WGS) entry which is preliminary data.</text>
</comment>
<dbReference type="Proteomes" id="UP000023561">
    <property type="component" value="Unassembled WGS sequence"/>
</dbReference>
<dbReference type="Pfam" id="PF13847">
    <property type="entry name" value="Methyltransf_31"/>
    <property type="match status" value="1"/>
</dbReference>
<dbReference type="OrthoDB" id="5522265at2"/>
<dbReference type="GO" id="GO:0032259">
    <property type="term" value="P:methylation"/>
    <property type="evidence" value="ECO:0007669"/>
    <property type="project" value="UniProtKB-KW"/>
</dbReference>
<dbReference type="Pfam" id="PF21302">
    <property type="entry name" value="Zn_ribbon_RlmA"/>
    <property type="match status" value="1"/>
</dbReference>
<dbReference type="PIRSF" id="PIRSF018249">
    <property type="entry name" value="MyrA_prd"/>
    <property type="match status" value="1"/>
</dbReference>
<keyword evidence="1" id="KW-0479">Metal-binding</keyword>
<organism evidence="5 6">
    <name type="scientific">Parageobacillus caldoxylosilyticus NBRC 107762</name>
    <dbReference type="NCBI Taxonomy" id="1220594"/>
    <lineage>
        <taxon>Bacteria</taxon>
        <taxon>Bacillati</taxon>
        <taxon>Bacillota</taxon>
        <taxon>Bacilli</taxon>
        <taxon>Bacillales</taxon>
        <taxon>Anoxybacillaceae</taxon>
        <taxon>Saccharococcus</taxon>
    </lineage>
</organism>
<evidence type="ECO:0000259" key="4">
    <source>
        <dbReference type="Pfam" id="PF21302"/>
    </source>
</evidence>
<name>A0A023DF35_9BACL</name>
<feature type="domain" description="Methyltransferase" evidence="3">
    <location>
        <begin position="100"/>
        <end position="199"/>
    </location>
</feature>
<dbReference type="InterPro" id="IPR029063">
    <property type="entry name" value="SAM-dependent_MTases_sf"/>
</dbReference>
<dbReference type="GO" id="GO:0046872">
    <property type="term" value="F:metal ion binding"/>
    <property type="evidence" value="ECO:0007669"/>
    <property type="project" value="UniProtKB-KW"/>
</dbReference>
<dbReference type="Gene3D" id="3.40.50.150">
    <property type="entry name" value="Vaccinia Virus protein VP39"/>
    <property type="match status" value="1"/>
</dbReference>
<dbReference type="InterPro" id="IPR048647">
    <property type="entry name" value="RlmA_N"/>
</dbReference>
<accession>A0A023DF35</accession>
<dbReference type="PANTHER" id="PTHR43460:SF1">
    <property type="entry name" value="METHYLTRANSFERASE TYPE 11 DOMAIN-CONTAINING PROTEIN"/>
    <property type="match status" value="1"/>
</dbReference>
<keyword evidence="5" id="KW-0489">Methyltransferase</keyword>
<feature type="binding site" evidence="1">
    <location>
        <position position="23"/>
    </location>
    <ligand>
        <name>Zn(2+)</name>
        <dbReference type="ChEBI" id="CHEBI:29105"/>
    </ligand>
</feature>
<evidence type="ECO:0000256" key="2">
    <source>
        <dbReference type="PIRSR" id="PIRSR018249-2"/>
    </source>
</evidence>
<dbReference type="InterPro" id="IPR016718">
    <property type="entry name" value="rRNA_m1G-MeTrfase_A_prd"/>
</dbReference>
<proteinExistence type="predicted"/>
<dbReference type="InterPro" id="IPR052939">
    <property type="entry name" value="23S_rRNA_MeTrnsfrase_RlmA"/>
</dbReference>
<dbReference type="SUPFAM" id="SSF53335">
    <property type="entry name" value="S-adenosyl-L-methionine-dependent methyltransferases"/>
    <property type="match status" value="1"/>
</dbReference>
<dbReference type="RefSeq" id="WP_017435920.1">
    <property type="nucleotide sequence ID" value="NZ_BAWO01000029.1"/>
</dbReference>
<feature type="binding site" evidence="2">
    <location>
        <position position="79"/>
    </location>
    <ligand>
        <name>S-adenosyl-L-methionine</name>
        <dbReference type="ChEBI" id="CHEBI:59789"/>
    </ligand>
</feature>
<dbReference type="AlphaFoldDB" id="A0A023DF35"/>
<keyword evidence="2" id="KW-0949">S-adenosyl-L-methionine</keyword>
<evidence type="ECO:0000313" key="5">
    <source>
        <dbReference type="EMBL" id="GAJ39857.1"/>
    </source>
</evidence>
<sequence>MSKKIICAKLINKFEKIFQCPICSSPMGIVDLKSLVCSNNHTFDIAKQGYVNLMTRPLATKYDKELFESRKIIAENGFFEPLHKMISEWIKNEVRLEGETVKILDTGCGEGSHLSSIKQKISFPSAGEVLGVGIDIAKEGILVAAKNHSNMIWCVADLAHSPFKDNTFDVILNILSPANYREFQRLLNGNGIVIKVIPRSDYLKELREVFFDEPEKQSYSNQKTVRRFNANFEAVDKFRLCYSVSLNQSLIPPLIRMTPLSWSATAEKVQALLNMNVGEITIDLDILVGKNKTK</sequence>
<gene>
    <name evidence="5" type="ORF">GCA01S_029_00350</name>
</gene>
<evidence type="ECO:0000256" key="1">
    <source>
        <dbReference type="PIRSR" id="PIRSR018249-1"/>
    </source>
</evidence>
<reference evidence="5 6" key="1">
    <citation type="submission" date="2014-04" db="EMBL/GenBank/DDBJ databases">
        <title>Whole genome shotgun sequence of Geobacillus caldoxylosilyticus NBRC 107762.</title>
        <authorList>
            <person name="Hosoyama A."/>
            <person name="Hosoyama Y."/>
            <person name="Katano-Makiyama Y."/>
            <person name="Tsuchikane K."/>
            <person name="Ohji S."/>
            <person name="Ichikawa N."/>
            <person name="Yamazoe A."/>
            <person name="Fujita N."/>
        </authorList>
    </citation>
    <scope>NUCLEOTIDE SEQUENCE [LARGE SCALE GENOMIC DNA]</scope>
    <source>
        <strain evidence="5 6">NBRC 107762</strain>
    </source>
</reference>
<keyword evidence="6" id="KW-1185">Reference proteome</keyword>
<feature type="binding site" evidence="1">
    <location>
        <position position="20"/>
    </location>
    <ligand>
        <name>Zn(2+)</name>
        <dbReference type="ChEBI" id="CHEBI:29105"/>
    </ligand>
</feature>
<evidence type="ECO:0000313" key="6">
    <source>
        <dbReference type="Proteomes" id="UP000023561"/>
    </source>
</evidence>
<dbReference type="CDD" id="cd02440">
    <property type="entry name" value="AdoMet_MTases"/>
    <property type="match status" value="1"/>
</dbReference>
<feature type="binding site" evidence="1">
    <location>
        <position position="41"/>
    </location>
    <ligand>
        <name>Zn(2+)</name>
        <dbReference type="ChEBI" id="CHEBI:29105"/>
    </ligand>
</feature>
<dbReference type="GeneID" id="301192670"/>
<keyword evidence="1" id="KW-0862">Zinc</keyword>
<dbReference type="GO" id="GO:0008168">
    <property type="term" value="F:methyltransferase activity"/>
    <property type="evidence" value="ECO:0007669"/>
    <property type="project" value="UniProtKB-KW"/>
</dbReference>
<dbReference type="EMBL" id="BAWO01000029">
    <property type="protein sequence ID" value="GAJ39857.1"/>
    <property type="molecule type" value="Genomic_DNA"/>
</dbReference>
<dbReference type="InterPro" id="IPR025714">
    <property type="entry name" value="Methyltranfer_dom"/>
</dbReference>
<feature type="domain" description="23S rRNA (guanine(745)-N(1))-methyltransferase N-terminal" evidence="4">
    <location>
        <begin position="18"/>
        <end position="54"/>
    </location>
</feature>
<dbReference type="PANTHER" id="PTHR43460">
    <property type="entry name" value="METHYLTRANSFERASE"/>
    <property type="match status" value="1"/>
</dbReference>